<protein>
    <submittedName>
        <fullName evidence="2">AAA ATPase-like protein</fullName>
    </submittedName>
</protein>
<keyword evidence="3" id="KW-1185">Reference proteome</keyword>
<proteinExistence type="predicted"/>
<dbReference type="InterPro" id="IPR003593">
    <property type="entry name" value="AAA+_ATPase"/>
</dbReference>
<feature type="domain" description="AAA+ ATPase" evidence="1">
    <location>
        <begin position="24"/>
        <end position="166"/>
    </location>
</feature>
<dbReference type="OrthoDB" id="134712at2"/>
<dbReference type="InterPro" id="IPR041664">
    <property type="entry name" value="AAA_16"/>
</dbReference>
<comment type="caution">
    <text evidence="2">The sequence shown here is derived from an EMBL/GenBank/DDBJ whole genome shotgun (WGS) entry which is preliminary data.</text>
</comment>
<name>A0A2T0T213_9PSEU</name>
<dbReference type="Pfam" id="PF13191">
    <property type="entry name" value="AAA_16"/>
    <property type="match status" value="1"/>
</dbReference>
<dbReference type="SUPFAM" id="SSF52540">
    <property type="entry name" value="P-loop containing nucleoside triphosphate hydrolases"/>
    <property type="match status" value="1"/>
</dbReference>
<accession>A0A2T0T213</accession>
<dbReference type="Proteomes" id="UP000239494">
    <property type="component" value="Unassembled WGS sequence"/>
</dbReference>
<reference evidence="2 3" key="1">
    <citation type="submission" date="2018-03" db="EMBL/GenBank/DDBJ databases">
        <title>Genomic Encyclopedia of Archaeal and Bacterial Type Strains, Phase II (KMG-II): from individual species to whole genera.</title>
        <authorList>
            <person name="Goeker M."/>
        </authorList>
    </citation>
    <scope>NUCLEOTIDE SEQUENCE [LARGE SCALE GENOMIC DNA]</scope>
    <source>
        <strain evidence="2 3">DSM 44720</strain>
    </source>
</reference>
<dbReference type="EMBL" id="PVTF01000007">
    <property type="protein sequence ID" value="PRY39684.1"/>
    <property type="molecule type" value="Genomic_DNA"/>
</dbReference>
<evidence type="ECO:0000313" key="2">
    <source>
        <dbReference type="EMBL" id="PRY39684.1"/>
    </source>
</evidence>
<dbReference type="AlphaFoldDB" id="A0A2T0T213"/>
<dbReference type="Gene3D" id="3.40.50.300">
    <property type="entry name" value="P-loop containing nucleotide triphosphate hydrolases"/>
    <property type="match status" value="1"/>
</dbReference>
<dbReference type="RefSeq" id="WP_106189600.1">
    <property type="nucleotide sequence ID" value="NZ_PVTF01000007.1"/>
</dbReference>
<dbReference type="SMART" id="SM00382">
    <property type="entry name" value="AAA"/>
    <property type="match status" value="1"/>
</dbReference>
<sequence length="753" mass="79170">MVLVGRDVELEELARALDRAGAGHGGVLVVTGPRGAGKTALADAAVDLAHGRGFRVLRGGGPLVWAQVARDLGVPDEVVAPLLGEPGPLELDDVARRLVSPDRTVVVVDDVDRAGPAAVALLAVLAGRVGAGRTVVVATATTSLDTGRELRIGGLAEDELAAVLPSSNALWVASRGLPGVAHRLAALDGTGDPIVTMALNALSANEFLDIDVALVRLLELAVPRAPDDPTRARVLARLARELVGDASARDRRHDLVTEALRLAGDDPSASADVLDARLSACWDPLPAQDRLDTGARIVALARSTADATLELKGLFWQFVALTELGRLGAAESVLGTFERLAAATGSGGDVVMALSRHAMIAALRGRFDEVEAVTDEVVRLGMRFGVPDTRRLVATVRFGMVGWERADRVAVEAELGPVLAMARRFPGHFFEATAARMLTLVGRDAEAAAELGRVLPSVLAGSGPRWVAAMADLGHVAVVTGDTAAARRLYAALEPFAGRLVVWSGASTVWGSVSHRLGRLAEVLGRREEALVHLKAAAVLEEEIGALPALAHSQAALADLTGDEELRSRARATAERLGMVLLLERLARPADEWRLGRDGEDWLLEAGSEVVRLRDSRGLHYLRALVSAPGQEISALDLAAGGAGLVAAGAEPVLDDTALKAYRARLAVLDPDDPEREALLDELRRAAGLGGRRRAAPSEAERARVNVTRTLRAALARIAESAPRAGAHLQESVRTGLVCRYAPAPGGPARWRV</sequence>
<evidence type="ECO:0000259" key="1">
    <source>
        <dbReference type="SMART" id="SM00382"/>
    </source>
</evidence>
<evidence type="ECO:0000313" key="3">
    <source>
        <dbReference type="Proteomes" id="UP000239494"/>
    </source>
</evidence>
<dbReference type="InterPro" id="IPR027417">
    <property type="entry name" value="P-loop_NTPase"/>
</dbReference>
<gene>
    <name evidence="2" type="ORF">CLV43_107271</name>
</gene>
<organism evidence="2 3">
    <name type="scientific">Umezawaea tangerina</name>
    <dbReference type="NCBI Taxonomy" id="84725"/>
    <lineage>
        <taxon>Bacteria</taxon>
        <taxon>Bacillati</taxon>
        <taxon>Actinomycetota</taxon>
        <taxon>Actinomycetes</taxon>
        <taxon>Pseudonocardiales</taxon>
        <taxon>Pseudonocardiaceae</taxon>
        <taxon>Umezawaea</taxon>
    </lineage>
</organism>